<reference evidence="2" key="1">
    <citation type="submission" date="2021-01" db="EMBL/GenBank/DDBJ databases">
        <authorList>
            <consortium name="Genoscope - CEA"/>
            <person name="William W."/>
        </authorList>
    </citation>
    <scope>NUCLEOTIDE SEQUENCE</scope>
</reference>
<sequence length="123" mass="15039">MKHFIVFLIMFIMINCKGQSFEQTIRQRYQQKQLTNQKIFTQNQYKTRLLQQDQDDLVEHQQKLQNSDMLENNEDQRNKVKKIVKKRKVILKPIPAPLNEKEIYRKKRKVHKTIQKCKKIIKD</sequence>
<dbReference type="AlphaFoldDB" id="A0A8S1NEA4"/>
<evidence type="ECO:0000313" key="2">
    <source>
        <dbReference type="EMBL" id="CAD8085044.1"/>
    </source>
</evidence>
<evidence type="ECO:0000256" key="1">
    <source>
        <dbReference type="SAM" id="SignalP"/>
    </source>
</evidence>
<proteinExistence type="predicted"/>
<feature type="signal peptide" evidence="1">
    <location>
        <begin position="1"/>
        <end position="18"/>
    </location>
</feature>
<gene>
    <name evidence="2" type="ORF">PPRIM_AZ9-3.1.T0730117</name>
</gene>
<name>A0A8S1NEA4_PARPR</name>
<keyword evidence="3" id="KW-1185">Reference proteome</keyword>
<accession>A0A8S1NEA4</accession>
<evidence type="ECO:0000313" key="3">
    <source>
        <dbReference type="Proteomes" id="UP000688137"/>
    </source>
</evidence>
<feature type="chain" id="PRO_5035897791" evidence="1">
    <location>
        <begin position="19"/>
        <end position="123"/>
    </location>
</feature>
<keyword evidence="1" id="KW-0732">Signal</keyword>
<organism evidence="2 3">
    <name type="scientific">Paramecium primaurelia</name>
    <dbReference type="NCBI Taxonomy" id="5886"/>
    <lineage>
        <taxon>Eukaryota</taxon>
        <taxon>Sar</taxon>
        <taxon>Alveolata</taxon>
        <taxon>Ciliophora</taxon>
        <taxon>Intramacronucleata</taxon>
        <taxon>Oligohymenophorea</taxon>
        <taxon>Peniculida</taxon>
        <taxon>Parameciidae</taxon>
        <taxon>Paramecium</taxon>
    </lineage>
</organism>
<protein>
    <submittedName>
        <fullName evidence="2">Uncharacterized protein</fullName>
    </submittedName>
</protein>
<comment type="caution">
    <text evidence="2">The sequence shown here is derived from an EMBL/GenBank/DDBJ whole genome shotgun (WGS) entry which is preliminary data.</text>
</comment>
<dbReference type="Proteomes" id="UP000688137">
    <property type="component" value="Unassembled WGS sequence"/>
</dbReference>
<dbReference type="EMBL" id="CAJJDM010000076">
    <property type="protein sequence ID" value="CAD8085044.1"/>
    <property type="molecule type" value="Genomic_DNA"/>
</dbReference>